<dbReference type="GO" id="GO:0022857">
    <property type="term" value="F:transmembrane transporter activity"/>
    <property type="evidence" value="ECO:0007669"/>
    <property type="project" value="InterPro"/>
</dbReference>
<feature type="compositionally biased region" description="Polar residues" evidence="3">
    <location>
        <begin position="1"/>
        <end position="12"/>
    </location>
</feature>
<comment type="similarity">
    <text evidence="2">Belongs to the major facilitator superfamily. Monocarboxylate porter (TC 2.A.1.13) family.</text>
</comment>
<feature type="domain" description="Major facilitator superfamily (MFS) profile" evidence="5">
    <location>
        <begin position="64"/>
        <end position="448"/>
    </location>
</feature>
<dbReference type="OrthoDB" id="2213137at2759"/>
<reference evidence="6 7" key="1">
    <citation type="journal article" date="2019" name="Sci. Rep.">
        <title>Comparative genomics of chytrid fungi reveal insights into the obligate biotrophic and pathogenic lifestyle of Synchytrium endobioticum.</title>
        <authorList>
            <person name="van de Vossenberg B.T.L.H."/>
            <person name="Warris S."/>
            <person name="Nguyen H.D.T."/>
            <person name="van Gent-Pelzer M.P.E."/>
            <person name="Joly D.L."/>
            <person name="van de Geest H.C."/>
            <person name="Bonants P.J.M."/>
            <person name="Smith D.S."/>
            <person name="Levesque C.A."/>
            <person name="van der Lee T.A.J."/>
        </authorList>
    </citation>
    <scope>NUCLEOTIDE SEQUENCE [LARGE SCALE GENOMIC DNA]</scope>
    <source>
        <strain evidence="6 7">JEL517</strain>
    </source>
</reference>
<organism evidence="6 7">
    <name type="scientific">Synchytrium microbalum</name>
    <dbReference type="NCBI Taxonomy" id="1806994"/>
    <lineage>
        <taxon>Eukaryota</taxon>
        <taxon>Fungi</taxon>
        <taxon>Fungi incertae sedis</taxon>
        <taxon>Chytridiomycota</taxon>
        <taxon>Chytridiomycota incertae sedis</taxon>
        <taxon>Chytridiomycetes</taxon>
        <taxon>Synchytriales</taxon>
        <taxon>Synchytriaceae</taxon>
        <taxon>Synchytrium</taxon>
    </lineage>
</organism>
<proteinExistence type="inferred from homology"/>
<keyword evidence="7" id="KW-1185">Reference proteome</keyword>
<dbReference type="InterPro" id="IPR050327">
    <property type="entry name" value="Proton-linked_MCT"/>
</dbReference>
<feature type="transmembrane region" description="Helical" evidence="4">
    <location>
        <begin position="295"/>
        <end position="314"/>
    </location>
</feature>
<accession>A0A507C220</accession>
<evidence type="ECO:0000313" key="7">
    <source>
        <dbReference type="Proteomes" id="UP000319731"/>
    </source>
</evidence>
<name>A0A507C220_9FUNG</name>
<feature type="transmembrane region" description="Helical" evidence="4">
    <location>
        <begin position="189"/>
        <end position="209"/>
    </location>
</feature>
<dbReference type="Pfam" id="PF07690">
    <property type="entry name" value="MFS_1"/>
    <property type="match status" value="1"/>
</dbReference>
<comment type="subcellular location">
    <subcellularLocation>
        <location evidence="1">Membrane</location>
        <topology evidence="1">Multi-pass membrane protein</topology>
    </subcellularLocation>
</comment>
<dbReference type="GO" id="GO:0016020">
    <property type="term" value="C:membrane"/>
    <property type="evidence" value="ECO:0007669"/>
    <property type="project" value="UniProtKB-SubCell"/>
</dbReference>
<keyword evidence="4" id="KW-1133">Transmembrane helix</keyword>
<evidence type="ECO:0000256" key="2">
    <source>
        <dbReference type="ARBA" id="ARBA00006727"/>
    </source>
</evidence>
<dbReference type="SUPFAM" id="SSF103473">
    <property type="entry name" value="MFS general substrate transporter"/>
    <property type="match status" value="1"/>
</dbReference>
<gene>
    <name evidence="6" type="ORF">SmJEL517_g03948</name>
</gene>
<feature type="transmembrane region" description="Helical" evidence="4">
    <location>
        <begin position="420"/>
        <end position="442"/>
    </location>
</feature>
<sequence length="454" mass="48224">MAALNGMNSTTPDPVPMTSIKSNSMDPSKLIIEEGPPLNIESLQIVDSGEPPPKYEKDVDRGYALVVAFAGFLLHFCSWGFIFSWGVFQRQYASVNFASSSSLSFVGTTNITMALIAGAPIGQLAAIIGHRRTILLGCVVYTLGLFLASFATQLWHLILSVGVLCGLGCSLCFVPALSLVPQWFKKWRALATGFVAAGSGIGGFSWSLINARLIDALGPSWTFRIASFICAGIFAFAVLILRVRNPPGRVKIDFKLLLDPSMMVINIGGFFLAFGYFPPIFFMSQYAGSFGLDPSSAALITGLFNIGSAIGRVVNGLGADYVGCFNALATTVTLSAVAILAVMPNATAFGSLLGFSMFYGFASGGFQSLFPVVIVQKFGAVRASFLIGVVYTPWIFGQLLSSFIFGTIVEAHGGTTLTSAYLPGILFAGGAMAVAAAFMITLRIMQSRQLLKPI</sequence>
<dbReference type="PROSITE" id="PS50850">
    <property type="entry name" value="MFS"/>
    <property type="match status" value="1"/>
</dbReference>
<dbReference type="InterPro" id="IPR036259">
    <property type="entry name" value="MFS_trans_sf"/>
</dbReference>
<feature type="transmembrane region" description="Helical" evidence="4">
    <location>
        <begin position="321"/>
        <end position="343"/>
    </location>
</feature>
<keyword evidence="4" id="KW-0812">Transmembrane</keyword>
<evidence type="ECO:0000259" key="5">
    <source>
        <dbReference type="PROSITE" id="PS50850"/>
    </source>
</evidence>
<dbReference type="AlphaFoldDB" id="A0A507C220"/>
<evidence type="ECO:0000313" key="6">
    <source>
        <dbReference type="EMBL" id="TPX33099.1"/>
    </source>
</evidence>
<feature type="transmembrane region" description="Helical" evidence="4">
    <location>
        <begin position="133"/>
        <end position="151"/>
    </location>
</feature>
<feature type="transmembrane region" description="Helical" evidence="4">
    <location>
        <begin position="349"/>
        <end position="373"/>
    </location>
</feature>
<dbReference type="Gene3D" id="1.20.1250.20">
    <property type="entry name" value="MFS general substrate transporter like domains"/>
    <property type="match status" value="1"/>
</dbReference>
<feature type="transmembrane region" description="Helical" evidence="4">
    <location>
        <begin position="221"/>
        <end position="241"/>
    </location>
</feature>
<dbReference type="Proteomes" id="UP000319731">
    <property type="component" value="Unassembled WGS sequence"/>
</dbReference>
<feature type="transmembrane region" description="Helical" evidence="4">
    <location>
        <begin position="63"/>
        <end position="82"/>
    </location>
</feature>
<dbReference type="PANTHER" id="PTHR11360:SF284">
    <property type="entry name" value="EG:103B4.3 PROTEIN-RELATED"/>
    <property type="match status" value="1"/>
</dbReference>
<feature type="transmembrane region" description="Helical" evidence="4">
    <location>
        <begin position="157"/>
        <end position="177"/>
    </location>
</feature>
<evidence type="ECO:0000256" key="1">
    <source>
        <dbReference type="ARBA" id="ARBA00004141"/>
    </source>
</evidence>
<feature type="transmembrane region" description="Helical" evidence="4">
    <location>
        <begin position="262"/>
        <end position="283"/>
    </location>
</feature>
<dbReference type="InterPro" id="IPR011701">
    <property type="entry name" value="MFS"/>
</dbReference>
<dbReference type="RefSeq" id="XP_031024171.1">
    <property type="nucleotide sequence ID" value="XM_031169876.1"/>
</dbReference>
<dbReference type="GeneID" id="42005173"/>
<feature type="transmembrane region" description="Helical" evidence="4">
    <location>
        <begin position="385"/>
        <end position="408"/>
    </location>
</feature>
<feature type="region of interest" description="Disordered" evidence="3">
    <location>
        <begin position="1"/>
        <end position="23"/>
    </location>
</feature>
<evidence type="ECO:0000256" key="4">
    <source>
        <dbReference type="SAM" id="Phobius"/>
    </source>
</evidence>
<comment type="caution">
    <text evidence="6">The sequence shown here is derived from an EMBL/GenBank/DDBJ whole genome shotgun (WGS) entry which is preliminary data.</text>
</comment>
<evidence type="ECO:0000256" key="3">
    <source>
        <dbReference type="SAM" id="MobiDB-lite"/>
    </source>
</evidence>
<feature type="transmembrane region" description="Helical" evidence="4">
    <location>
        <begin position="102"/>
        <end position="121"/>
    </location>
</feature>
<protein>
    <recommendedName>
        <fullName evidence="5">Major facilitator superfamily (MFS) profile domain-containing protein</fullName>
    </recommendedName>
</protein>
<dbReference type="EMBL" id="QEAO01000023">
    <property type="protein sequence ID" value="TPX33099.1"/>
    <property type="molecule type" value="Genomic_DNA"/>
</dbReference>
<dbReference type="InterPro" id="IPR020846">
    <property type="entry name" value="MFS_dom"/>
</dbReference>
<dbReference type="PANTHER" id="PTHR11360">
    <property type="entry name" value="MONOCARBOXYLATE TRANSPORTER"/>
    <property type="match status" value="1"/>
</dbReference>
<keyword evidence="4" id="KW-0472">Membrane</keyword>